<reference evidence="1 3" key="1">
    <citation type="journal article" date="2008" name="Science">
        <title>The Physcomitrella genome reveals evolutionary insights into the conquest of land by plants.</title>
        <authorList>
            <person name="Rensing S."/>
            <person name="Lang D."/>
            <person name="Zimmer A."/>
            <person name="Terry A."/>
            <person name="Salamov A."/>
            <person name="Shapiro H."/>
            <person name="Nishiyama T."/>
            <person name="Perroud P.-F."/>
            <person name="Lindquist E."/>
            <person name="Kamisugi Y."/>
            <person name="Tanahashi T."/>
            <person name="Sakakibara K."/>
            <person name="Fujita T."/>
            <person name="Oishi K."/>
            <person name="Shin-I T."/>
            <person name="Kuroki Y."/>
            <person name="Toyoda A."/>
            <person name="Suzuki Y."/>
            <person name="Hashimoto A."/>
            <person name="Yamaguchi K."/>
            <person name="Sugano A."/>
            <person name="Kohara Y."/>
            <person name="Fujiyama A."/>
            <person name="Anterola A."/>
            <person name="Aoki S."/>
            <person name="Ashton N."/>
            <person name="Barbazuk W.B."/>
            <person name="Barker E."/>
            <person name="Bennetzen J."/>
            <person name="Bezanilla M."/>
            <person name="Blankenship R."/>
            <person name="Cho S.H."/>
            <person name="Dutcher S."/>
            <person name="Estelle M."/>
            <person name="Fawcett J.A."/>
            <person name="Gundlach H."/>
            <person name="Hanada K."/>
            <person name="Heyl A."/>
            <person name="Hicks K.A."/>
            <person name="Hugh J."/>
            <person name="Lohr M."/>
            <person name="Mayer K."/>
            <person name="Melkozernov A."/>
            <person name="Murata T."/>
            <person name="Nelson D."/>
            <person name="Pils B."/>
            <person name="Prigge M."/>
            <person name="Reiss B."/>
            <person name="Renner T."/>
            <person name="Rombauts S."/>
            <person name="Rushton P."/>
            <person name="Sanderfoot A."/>
            <person name="Schween G."/>
            <person name="Shiu S.-H."/>
            <person name="Stueber K."/>
            <person name="Theodoulou F.L."/>
            <person name="Tu H."/>
            <person name="Van de Peer Y."/>
            <person name="Verrier P.J."/>
            <person name="Waters E."/>
            <person name="Wood A."/>
            <person name="Yang L."/>
            <person name="Cove D."/>
            <person name="Cuming A."/>
            <person name="Hasebe M."/>
            <person name="Lucas S."/>
            <person name="Mishler D.B."/>
            <person name="Reski R."/>
            <person name="Grigoriev I."/>
            <person name="Quatrano R.S."/>
            <person name="Boore J.L."/>
        </authorList>
    </citation>
    <scope>NUCLEOTIDE SEQUENCE [LARGE SCALE GENOMIC DNA]</scope>
    <source>
        <strain evidence="2 3">cv. Gransden 2004</strain>
    </source>
</reference>
<reference evidence="2" key="3">
    <citation type="submission" date="2020-12" db="UniProtKB">
        <authorList>
            <consortium name="EnsemblPlants"/>
        </authorList>
    </citation>
    <scope>IDENTIFICATION</scope>
</reference>
<accession>A0A2K1JYR6</accession>
<sequence length="95" mass="10359">MPKHRPADSSTAVAIYPSNFLSFCWAPSLNFEPTLPELGGFAIAGGVMFASAMLDCTNRKWTSNALCARGPAIHSQHFLYLFHPTWCEAKALASI</sequence>
<dbReference type="AlphaFoldDB" id="A0A2K1JYR6"/>
<evidence type="ECO:0000313" key="2">
    <source>
        <dbReference type="EnsemblPlants" id="Pp3c10_12349V3.1"/>
    </source>
</evidence>
<protein>
    <submittedName>
        <fullName evidence="1 2">Uncharacterized protein</fullName>
    </submittedName>
</protein>
<evidence type="ECO:0000313" key="1">
    <source>
        <dbReference type="EMBL" id="PNR46671.1"/>
    </source>
</evidence>
<name>A0A2K1JYR6_PHYPA</name>
<keyword evidence="3" id="KW-1185">Reference proteome</keyword>
<gene>
    <name evidence="1" type="ORF">PHYPA_013791</name>
</gene>
<dbReference type="Gramene" id="Pp3c10_12349V3.1">
    <property type="protein sequence ID" value="Pp3c10_12349V3.1"/>
    <property type="gene ID" value="Pp3c10_12349"/>
</dbReference>
<reference evidence="1 3" key="2">
    <citation type="journal article" date="2018" name="Plant J.">
        <title>The Physcomitrella patens chromosome-scale assembly reveals moss genome structure and evolution.</title>
        <authorList>
            <person name="Lang D."/>
            <person name="Ullrich K.K."/>
            <person name="Murat F."/>
            <person name="Fuchs J."/>
            <person name="Jenkins J."/>
            <person name="Haas F.B."/>
            <person name="Piednoel M."/>
            <person name="Gundlach H."/>
            <person name="Van Bel M."/>
            <person name="Meyberg R."/>
            <person name="Vives C."/>
            <person name="Morata J."/>
            <person name="Symeonidi A."/>
            <person name="Hiss M."/>
            <person name="Muchero W."/>
            <person name="Kamisugi Y."/>
            <person name="Saleh O."/>
            <person name="Blanc G."/>
            <person name="Decker E.L."/>
            <person name="van Gessel N."/>
            <person name="Grimwood J."/>
            <person name="Hayes R.D."/>
            <person name="Graham S.W."/>
            <person name="Gunter L.E."/>
            <person name="McDaniel S.F."/>
            <person name="Hoernstein S.N.W."/>
            <person name="Larsson A."/>
            <person name="Li F.W."/>
            <person name="Perroud P.F."/>
            <person name="Phillips J."/>
            <person name="Ranjan P."/>
            <person name="Rokshar D.S."/>
            <person name="Rothfels C.J."/>
            <person name="Schneider L."/>
            <person name="Shu S."/>
            <person name="Stevenson D.W."/>
            <person name="Thummler F."/>
            <person name="Tillich M."/>
            <person name="Villarreal Aguilar J.C."/>
            <person name="Widiez T."/>
            <person name="Wong G.K."/>
            <person name="Wymore A."/>
            <person name="Zhang Y."/>
            <person name="Zimmer A.D."/>
            <person name="Quatrano R.S."/>
            <person name="Mayer K.F.X."/>
            <person name="Goodstein D."/>
            <person name="Casacuberta J.M."/>
            <person name="Vandepoele K."/>
            <person name="Reski R."/>
            <person name="Cuming A.C."/>
            <person name="Tuskan G.A."/>
            <person name="Maumus F."/>
            <person name="Salse J."/>
            <person name="Schmutz J."/>
            <person name="Rensing S.A."/>
        </authorList>
    </citation>
    <scope>NUCLEOTIDE SEQUENCE [LARGE SCALE GENOMIC DNA]</scope>
    <source>
        <strain evidence="2 3">cv. Gransden 2004</strain>
    </source>
</reference>
<organism evidence="1">
    <name type="scientific">Physcomitrium patens</name>
    <name type="common">Spreading-leaved earth moss</name>
    <name type="synonym">Physcomitrella patens</name>
    <dbReference type="NCBI Taxonomy" id="3218"/>
    <lineage>
        <taxon>Eukaryota</taxon>
        <taxon>Viridiplantae</taxon>
        <taxon>Streptophyta</taxon>
        <taxon>Embryophyta</taxon>
        <taxon>Bryophyta</taxon>
        <taxon>Bryophytina</taxon>
        <taxon>Bryopsida</taxon>
        <taxon>Funariidae</taxon>
        <taxon>Funariales</taxon>
        <taxon>Funariaceae</taxon>
        <taxon>Physcomitrium</taxon>
    </lineage>
</organism>
<dbReference type="EMBL" id="ABEU02000010">
    <property type="protein sequence ID" value="PNR46671.1"/>
    <property type="molecule type" value="Genomic_DNA"/>
</dbReference>
<evidence type="ECO:0000313" key="3">
    <source>
        <dbReference type="Proteomes" id="UP000006727"/>
    </source>
</evidence>
<dbReference type="Proteomes" id="UP000006727">
    <property type="component" value="Chromosome 10"/>
</dbReference>
<dbReference type="InParanoid" id="A0A2K1JYR6"/>
<proteinExistence type="predicted"/>
<dbReference type="EnsemblPlants" id="Pp3c10_12349V3.1">
    <property type="protein sequence ID" value="Pp3c10_12349V3.1"/>
    <property type="gene ID" value="Pp3c10_12349"/>
</dbReference>